<dbReference type="PROSITE" id="PS50158">
    <property type="entry name" value="ZF_CCHC"/>
    <property type="match status" value="1"/>
</dbReference>
<comment type="caution">
    <text evidence="5">The sequence shown here is derived from an EMBL/GenBank/DDBJ whole genome shotgun (WGS) entry which is preliminary data.</text>
</comment>
<dbReference type="InterPro" id="IPR036875">
    <property type="entry name" value="Znf_CCHC_sf"/>
</dbReference>
<gene>
    <name evidence="5" type="ORF">BDP27DRAFT_1429292</name>
</gene>
<evidence type="ECO:0000313" key="6">
    <source>
        <dbReference type="Proteomes" id="UP000772434"/>
    </source>
</evidence>
<dbReference type="InterPro" id="IPR001878">
    <property type="entry name" value="Znf_CCHC"/>
</dbReference>
<name>A0A9P5PA41_9AGAR</name>
<evidence type="ECO:0000256" key="2">
    <source>
        <dbReference type="PROSITE-ProRule" id="PRU00047"/>
    </source>
</evidence>
<feature type="domain" description="CCHC-type" evidence="4">
    <location>
        <begin position="324"/>
        <end position="338"/>
    </location>
</feature>
<evidence type="ECO:0000256" key="3">
    <source>
        <dbReference type="SAM" id="MobiDB-lite"/>
    </source>
</evidence>
<keyword evidence="6" id="KW-1185">Reference proteome</keyword>
<dbReference type="AlphaFoldDB" id="A0A9P5PA41"/>
<keyword evidence="2" id="KW-0862">Zinc</keyword>
<dbReference type="OrthoDB" id="3101243at2759"/>
<evidence type="ECO:0000313" key="5">
    <source>
        <dbReference type="EMBL" id="KAF9061131.1"/>
    </source>
</evidence>
<keyword evidence="2" id="KW-0863">Zinc-finger</keyword>
<protein>
    <recommendedName>
        <fullName evidence="4">CCHC-type domain-containing protein</fullName>
    </recommendedName>
</protein>
<dbReference type="EMBL" id="JADNRY010000213">
    <property type="protein sequence ID" value="KAF9061131.1"/>
    <property type="molecule type" value="Genomic_DNA"/>
</dbReference>
<proteinExistence type="predicted"/>
<feature type="region of interest" description="Disordered" evidence="3">
    <location>
        <begin position="219"/>
        <end position="239"/>
    </location>
</feature>
<sequence length="465" mass="52966">MPNTTIANLMSLPFTIEAAAQTQIKSDKLPTKSKRAPEFSKDDPNNLVPWLAEVEKYFILADVTEDTAKKFLALTWMDYKTRQEWMADESVKTGGWDAMKASLMKENSLIPRKAYQKLAAYIRAFNLEAEKLMKAPAVLSNSEAIKHFLHALEDKFRDQILENVEAEAANLALDQRRPEDPYTLKEVIQCAQNLGKSYVGGMYSMEEGLGGYNSDASNSRAFPKSRNGPSIKNEHNDEWGHKVSLTSDKHDLDIKRLDQKVETFLREDRSQKQTISEQLEKLVMMASHSNSQLGMNVNQLASLPPMSAPRLSKFNKPVSAEYLCFLCNEPSHRMNDCPHLKNFLEKGWVVPRNDGTNQVMMKDGGFIPREDGRESRKDKIEKIAREKGWDQPNQVLFYEEETGPEAVFYSQPTESNSRSGSSNNPMLQLLTSINSKMEQYETRLGNYEARRDDDIRIFNQGSKNL</sequence>
<dbReference type="SUPFAM" id="SSF57756">
    <property type="entry name" value="Retrovirus zinc finger-like domains"/>
    <property type="match status" value="1"/>
</dbReference>
<dbReference type="Proteomes" id="UP000772434">
    <property type="component" value="Unassembled WGS sequence"/>
</dbReference>
<evidence type="ECO:0000259" key="4">
    <source>
        <dbReference type="PROSITE" id="PS50158"/>
    </source>
</evidence>
<keyword evidence="2" id="KW-0479">Metal-binding</keyword>
<reference evidence="5" key="1">
    <citation type="submission" date="2020-11" db="EMBL/GenBank/DDBJ databases">
        <authorList>
            <consortium name="DOE Joint Genome Institute"/>
            <person name="Ahrendt S."/>
            <person name="Riley R."/>
            <person name="Andreopoulos W."/>
            <person name="Labutti K."/>
            <person name="Pangilinan J."/>
            <person name="Ruiz-Duenas F.J."/>
            <person name="Barrasa J.M."/>
            <person name="Sanchez-Garcia M."/>
            <person name="Camarero S."/>
            <person name="Miyauchi S."/>
            <person name="Serrano A."/>
            <person name="Linde D."/>
            <person name="Babiker R."/>
            <person name="Drula E."/>
            <person name="Ayuso-Fernandez I."/>
            <person name="Pacheco R."/>
            <person name="Padilla G."/>
            <person name="Ferreira P."/>
            <person name="Barriuso J."/>
            <person name="Kellner H."/>
            <person name="Castanera R."/>
            <person name="Alfaro M."/>
            <person name="Ramirez L."/>
            <person name="Pisabarro A.G."/>
            <person name="Kuo A."/>
            <person name="Tritt A."/>
            <person name="Lipzen A."/>
            <person name="He G."/>
            <person name="Yan M."/>
            <person name="Ng V."/>
            <person name="Cullen D."/>
            <person name="Martin F."/>
            <person name="Rosso M.-N."/>
            <person name="Henrissat B."/>
            <person name="Hibbett D."/>
            <person name="Martinez A.T."/>
            <person name="Grigoriev I.V."/>
        </authorList>
    </citation>
    <scope>NUCLEOTIDE SEQUENCE</scope>
    <source>
        <strain evidence="5">AH 40177</strain>
    </source>
</reference>
<keyword evidence="1" id="KW-0507">mRNA processing</keyword>
<evidence type="ECO:0000256" key="1">
    <source>
        <dbReference type="ARBA" id="ARBA00022664"/>
    </source>
</evidence>
<organism evidence="5 6">
    <name type="scientific">Rhodocollybia butyracea</name>
    <dbReference type="NCBI Taxonomy" id="206335"/>
    <lineage>
        <taxon>Eukaryota</taxon>
        <taxon>Fungi</taxon>
        <taxon>Dikarya</taxon>
        <taxon>Basidiomycota</taxon>
        <taxon>Agaricomycotina</taxon>
        <taxon>Agaricomycetes</taxon>
        <taxon>Agaricomycetidae</taxon>
        <taxon>Agaricales</taxon>
        <taxon>Marasmiineae</taxon>
        <taxon>Omphalotaceae</taxon>
        <taxon>Rhodocollybia</taxon>
    </lineage>
</organism>
<dbReference type="GO" id="GO:0008270">
    <property type="term" value="F:zinc ion binding"/>
    <property type="evidence" value="ECO:0007669"/>
    <property type="project" value="UniProtKB-KW"/>
</dbReference>
<dbReference type="GO" id="GO:0006397">
    <property type="term" value="P:mRNA processing"/>
    <property type="evidence" value="ECO:0007669"/>
    <property type="project" value="UniProtKB-KW"/>
</dbReference>
<accession>A0A9P5PA41</accession>
<dbReference type="GO" id="GO:0003676">
    <property type="term" value="F:nucleic acid binding"/>
    <property type="evidence" value="ECO:0007669"/>
    <property type="project" value="InterPro"/>
</dbReference>